<feature type="transmembrane region" description="Helical" evidence="1">
    <location>
        <begin position="20"/>
        <end position="38"/>
    </location>
</feature>
<feature type="transmembrane region" description="Helical" evidence="1">
    <location>
        <begin position="89"/>
        <end position="115"/>
    </location>
</feature>
<dbReference type="SUPFAM" id="SSF55073">
    <property type="entry name" value="Nucleotide cyclase"/>
    <property type="match status" value="1"/>
</dbReference>
<comment type="caution">
    <text evidence="3">The sequence shown here is derived from an EMBL/GenBank/DDBJ whole genome shotgun (WGS) entry which is preliminary data.</text>
</comment>
<dbReference type="Pfam" id="PF00211">
    <property type="entry name" value="Guanylate_cyc"/>
    <property type="match status" value="1"/>
</dbReference>
<keyword evidence="1" id="KW-1133">Transmembrane helix</keyword>
<accession>A0ABP9WS02</accession>
<dbReference type="CDD" id="cd07302">
    <property type="entry name" value="CHD"/>
    <property type="match status" value="1"/>
</dbReference>
<dbReference type="PROSITE" id="PS50125">
    <property type="entry name" value="GUANYLATE_CYCLASE_2"/>
    <property type="match status" value="1"/>
</dbReference>
<proteinExistence type="predicted"/>
<dbReference type="EMBL" id="BAABRT010000023">
    <property type="protein sequence ID" value="GAA5525997.1"/>
    <property type="molecule type" value="Genomic_DNA"/>
</dbReference>
<dbReference type="InterPro" id="IPR001054">
    <property type="entry name" value="A/G_cyclase"/>
</dbReference>
<protein>
    <recommendedName>
        <fullName evidence="2">Guanylate cyclase domain-containing protein</fullName>
    </recommendedName>
</protein>
<keyword evidence="1" id="KW-0812">Transmembrane</keyword>
<name>A0ABP9WS02_9GAMM</name>
<dbReference type="PANTHER" id="PTHR43081">
    <property type="entry name" value="ADENYLATE CYCLASE, TERMINAL-DIFFERENTIATION SPECIFIC-RELATED"/>
    <property type="match status" value="1"/>
</dbReference>
<evidence type="ECO:0000259" key="2">
    <source>
        <dbReference type="PROSITE" id="PS50125"/>
    </source>
</evidence>
<evidence type="ECO:0000256" key="1">
    <source>
        <dbReference type="SAM" id="Phobius"/>
    </source>
</evidence>
<feature type="transmembrane region" description="Helical" evidence="1">
    <location>
        <begin position="50"/>
        <end position="69"/>
    </location>
</feature>
<reference evidence="3 4" key="1">
    <citation type="submission" date="2024-02" db="EMBL/GenBank/DDBJ databases">
        <title>Microbulbifer aestuariivivens NBRC 112533.</title>
        <authorList>
            <person name="Ichikawa N."/>
            <person name="Katano-Makiyama Y."/>
            <person name="Hidaka K."/>
        </authorList>
    </citation>
    <scope>NUCLEOTIDE SEQUENCE [LARGE SCALE GENOMIC DNA]</scope>
    <source>
        <strain evidence="3 4">NBRC 112533</strain>
    </source>
</reference>
<dbReference type="SMART" id="SM00044">
    <property type="entry name" value="CYCc"/>
    <property type="match status" value="1"/>
</dbReference>
<dbReference type="PANTHER" id="PTHR43081:SF18">
    <property type="entry name" value="BLL7624 PROTEIN"/>
    <property type="match status" value="1"/>
</dbReference>
<dbReference type="Proteomes" id="UP001408594">
    <property type="component" value="Unassembled WGS sequence"/>
</dbReference>
<feature type="domain" description="Guanylate cyclase" evidence="2">
    <location>
        <begin position="231"/>
        <end position="366"/>
    </location>
</feature>
<gene>
    <name evidence="3" type="ORF">Maes01_02582</name>
</gene>
<evidence type="ECO:0000313" key="4">
    <source>
        <dbReference type="Proteomes" id="UP001408594"/>
    </source>
</evidence>
<organism evidence="3 4">
    <name type="scientific">Microbulbifer aestuariivivens</name>
    <dbReference type="NCBI Taxonomy" id="1908308"/>
    <lineage>
        <taxon>Bacteria</taxon>
        <taxon>Pseudomonadati</taxon>
        <taxon>Pseudomonadota</taxon>
        <taxon>Gammaproteobacteria</taxon>
        <taxon>Cellvibrionales</taxon>
        <taxon>Microbulbiferaceae</taxon>
        <taxon>Microbulbifer</taxon>
    </lineage>
</organism>
<feature type="transmembrane region" description="Helical" evidence="1">
    <location>
        <begin position="156"/>
        <end position="174"/>
    </location>
</feature>
<evidence type="ECO:0000313" key="3">
    <source>
        <dbReference type="EMBL" id="GAA5525997.1"/>
    </source>
</evidence>
<keyword evidence="4" id="KW-1185">Reference proteome</keyword>
<dbReference type="InterPro" id="IPR050697">
    <property type="entry name" value="Adenylyl/Guanylyl_Cyclase_3/4"/>
</dbReference>
<dbReference type="Gene3D" id="3.30.70.1230">
    <property type="entry name" value="Nucleotide cyclase"/>
    <property type="match status" value="1"/>
</dbReference>
<dbReference type="RefSeq" id="WP_345552120.1">
    <property type="nucleotide sequence ID" value="NZ_BAABRT010000023.1"/>
</dbReference>
<sequence length="464" mass="51803">MQDHPEQSSEWDIDSRYPSYFRALVCFTAASTLVNGANWSAPWGDLSKSLPLGAALLLLCYLGIAFLVSSRATEEQEAPLQRRLSFIDATLIGVAIALTNFSLLPTLLLVTMVQFNALAVGGGKRWFEHNTGLLLGVGVGYMIHKPALMVNVDLSISAASLIGVFTYFCAYVFYTHKQVAKLRAENQALAAKQHVHKMRTYTLSKYLPQRLWRAVTNGKENKLVTERKLLTVFFSDIKDFSQLTEELEADTFTELLNGYLSEMARIAGQYGGTIDKFIGDAVMVVFGDDESKGPKSDALRCAAMALAMRQRVREMQQEWVSKGITRTLEVRMGINTGYCTVGIFGTVNYKSYTVMGTHVNLAARLEGAADPGEILISHETWSLIQHSVMCRDRGLVNLKGVSTPVKVYQITDLRKNLSGQGTYLEEHAQGFSMHVDLEKIRNYDREKVLRSLEKAVDRVKRKVM</sequence>
<dbReference type="InterPro" id="IPR029787">
    <property type="entry name" value="Nucleotide_cyclase"/>
</dbReference>
<keyword evidence="1" id="KW-0472">Membrane</keyword>